<accession>A0AAG5CUT5</accession>
<dbReference type="EnsemblMetazoa" id="ENSAATROPT002664">
    <property type="protein sequence ID" value="ENSAATROPP002560"/>
    <property type="gene ID" value="ENSAATROPG002107"/>
</dbReference>
<keyword evidence="2" id="KW-1185">Reference proteome</keyword>
<evidence type="ECO:0000313" key="1">
    <source>
        <dbReference type="EnsemblMetazoa" id="ENSAATROPP002560"/>
    </source>
</evidence>
<protein>
    <submittedName>
        <fullName evidence="1">Uncharacterized protein</fullName>
    </submittedName>
</protein>
<organism evidence="1 2">
    <name type="scientific">Anopheles atroparvus</name>
    <name type="common">European mosquito</name>
    <dbReference type="NCBI Taxonomy" id="41427"/>
    <lineage>
        <taxon>Eukaryota</taxon>
        <taxon>Metazoa</taxon>
        <taxon>Ecdysozoa</taxon>
        <taxon>Arthropoda</taxon>
        <taxon>Hexapoda</taxon>
        <taxon>Insecta</taxon>
        <taxon>Pterygota</taxon>
        <taxon>Neoptera</taxon>
        <taxon>Endopterygota</taxon>
        <taxon>Diptera</taxon>
        <taxon>Nematocera</taxon>
        <taxon>Culicoidea</taxon>
        <taxon>Culicidae</taxon>
        <taxon>Anophelinae</taxon>
        <taxon>Anopheles</taxon>
    </lineage>
</organism>
<sequence length="85" mass="9645">AGPPIEPLGELDKRTPFAGFFFCSIETKDDLSRIATAFDAFDYVAYVSRLAGIESLLLGHHFFPYHRPTSLVHLYTSLSSVHYWH</sequence>
<proteinExistence type="predicted"/>
<reference evidence="1" key="1">
    <citation type="submission" date="2024-04" db="UniProtKB">
        <authorList>
            <consortium name="EnsemblMetazoa"/>
        </authorList>
    </citation>
    <scope>IDENTIFICATION</scope>
    <source>
        <strain evidence="1">EBRO</strain>
    </source>
</reference>
<dbReference type="Proteomes" id="UP000075880">
    <property type="component" value="Unassembled WGS sequence"/>
</dbReference>
<evidence type="ECO:0000313" key="2">
    <source>
        <dbReference type="Proteomes" id="UP000075880"/>
    </source>
</evidence>
<dbReference type="AlphaFoldDB" id="A0AAG5CUT5"/>
<name>A0AAG5CUT5_ANOAO</name>